<organism evidence="2 4">
    <name type="scientific">Rotaria sordida</name>
    <dbReference type="NCBI Taxonomy" id="392033"/>
    <lineage>
        <taxon>Eukaryota</taxon>
        <taxon>Metazoa</taxon>
        <taxon>Spiralia</taxon>
        <taxon>Gnathifera</taxon>
        <taxon>Rotifera</taxon>
        <taxon>Eurotatoria</taxon>
        <taxon>Bdelloidea</taxon>
        <taxon>Philodinida</taxon>
        <taxon>Philodinidae</taxon>
        <taxon>Rotaria</taxon>
    </lineage>
</organism>
<feature type="compositionally biased region" description="Basic residues" evidence="1">
    <location>
        <begin position="23"/>
        <end position="34"/>
    </location>
</feature>
<protein>
    <submittedName>
        <fullName evidence="2">Uncharacterized protein</fullName>
    </submittedName>
</protein>
<accession>A0A814LR73</accession>
<dbReference type="EMBL" id="CAJOAX010001743">
    <property type="protein sequence ID" value="CAF3742005.1"/>
    <property type="molecule type" value="Genomic_DNA"/>
</dbReference>
<evidence type="ECO:0000313" key="4">
    <source>
        <dbReference type="Proteomes" id="UP000663882"/>
    </source>
</evidence>
<dbReference type="OrthoDB" id="10042190at2759"/>
<proteinExistence type="predicted"/>
<evidence type="ECO:0000256" key="1">
    <source>
        <dbReference type="SAM" id="MobiDB-lite"/>
    </source>
</evidence>
<evidence type="ECO:0000313" key="3">
    <source>
        <dbReference type="EMBL" id="CAF3742005.1"/>
    </source>
</evidence>
<feature type="compositionally biased region" description="Polar residues" evidence="1">
    <location>
        <begin position="1"/>
        <end position="22"/>
    </location>
</feature>
<dbReference type="Proteomes" id="UP000663823">
    <property type="component" value="Unassembled WGS sequence"/>
</dbReference>
<gene>
    <name evidence="3" type="ORF">OTI717_LOCUS15074</name>
    <name evidence="2" type="ORF">RFH988_LOCUS17667</name>
</gene>
<feature type="region of interest" description="Disordered" evidence="1">
    <location>
        <begin position="1"/>
        <end position="44"/>
    </location>
</feature>
<reference evidence="2" key="1">
    <citation type="submission" date="2021-02" db="EMBL/GenBank/DDBJ databases">
        <authorList>
            <person name="Nowell W R."/>
        </authorList>
    </citation>
    <scope>NUCLEOTIDE SEQUENCE</scope>
</reference>
<evidence type="ECO:0000313" key="2">
    <source>
        <dbReference type="EMBL" id="CAF1068941.1"/>
    </source>
</evidence>
<comment type="caution">
    <text evidence="2">The sequence shown here is derived from an EMBL/GenBank/DDBJ whole genome shotgun (WGS) entry which is preliminary data.</text>
</comment>
<dbReference type="AlphaFoldDB" id="A0A814LR73"/>
<dbReference type="Proteomes" id="UP000663882">
    <property type="component" value="Unassembled WGS sequence"/>
</dbReference>
<sequence length="188" mass="20578">MGIGNSQTSQRHQSSGHGTSNGKKQKKRFFRRNKSSPTRDFNLPSVIQPVSYQRLFGTRRGTRPIPIYPPLEQPSPSFLPISYNNFRVSSYMPPQPMMMLPPRVTPFMPASYMAPAPSPQPPISIPYIQQPQIQPIYNNMAAAPTSMPMGISAGAILNPPLYPGAPARFITDWTGGGAISPGFLGPPI</sequence>
<name>A0A814LR73_9BILA</name>
<dbReference type="EMBL" id="CAJNOO010000954">
    <property type="protein sequence ID" value="CAF1068941.1"/>
    <property type="molecule type" value="Genomic_DNA"/>
</dbReference>